<dbReference type="PROSITE" id="PS00195">
    <property type="entry name" value="GLUTAREDOXIN_1"/>
    <property type="match status" value="1"/>
</dbReference>
<dbReference type="OrthoDB" id="9799122at2"/>
<dbReference type="InterPro" id="IPR036249">
    <property type="entry name" value="Thioredoxin-like_sf"/>
</dbReference>
<reference evidence="2 3" key="1">
    <citation type="submission" date="2014-02" db="EMBL/GenBank/DDBJ databases">
        <title>Genome sequence of Paenibacillus darwinianus reveals adaptive mechanisms for survival in Antarctic soils.</title>
        <authorList>
            <person name="Dsouza M."/>
            <person name="Taylor M.W."/>
            <person name="Turner S.J."/>
            <person name="Aislabie J."/>
        </authorList>
    </citation>
    <scope>NUCLEOTIDE SEQUENCE [LARGE SCALE GENOMIC DNA]</scope>
    <source>
        <strain evidence="2 3">CE1</strain>
    </source>
</reference>
<keyword evidence="3" id="KW-1185">Reference proteome</keyword>
<gene>
    <name evidence="2" type="ORF">BG53_05460</name>
</gene>
<dbReference type="RefSeq" id="WP_036583117.1">
    <property type="nucleotide sequence ID" value="NZ_KK082159.1"/>
</dbReference>
<evidence type="ECO:0000313" key="3">
    <source>
        <dbReference type="Proteomes" id="UP000053750"/>
    </source>
</evidence>
<dbReference type="InterPro" id="IPR001853">
    <property type="entry name" value="DSBA-like_thioredoxin_dom"/>
</dbReference>
<dbReference type="PANTHER" id="PTHR13887:SF33">
    <property type="entry name" value="ISOMERASE"/>
    <property type="match status" value="1"/>
</dbReference>
<dbReference type="AlphaFoldDB" id="A0A9W5W752"/>
<evidence type="ECO:0000313" key="2">
    <source>
        <dbReference type="EMBL" id="EXX86774.1"/>
    </source>
</evidence>
<dbReference type="GO" id="GO:0016491">
    <property type="term" value="F:oxidoreductase activity"/>
    <property type="evidence" value="ECO:0007669"/>
    <property type="project" value="InterPro"/>
</dbReference>
<dbReference type="Proteomes" id="UP000053750">
    <property type="component" value="Unassembled WGS sequence"/>
</dbReference>
<dbReference type="SUPFAM" id="SSF52833">
    <property type="entry name" value="Thioredoxin-like"/>
    <property type="match status" value="1"/>
</dbReference>
<dbReference type="CDD" id="cd03024">
    <property type="entry name" value="DsbA_FrnE"/>
    <property type="match status" value="1"/>
</dbReference>
<dbReference type="PANTHER" id="PTHR13887">
    <property type="entry name" value="GLUTATHIONE S-TRANSFERASE KAPPA"/>
    <property type="match status" value="1"/>
</dbReference>
<accession>A0A9W5W752</accession>
<proteinExistence type="predicted"/>
<dbReference type="InterPro" id="IPR011767">
    <property type="entry name" value="GLR_AS"/>
</dbReference>
<evidence type="ECO:0000259" key="1">
    <source>
        <dbReference type="Pfam" id="PF01323"/>
    </source>
</evidence>
<dbReference type="Gene3D" id="3.40.30.10">
    <property type="entry name" value="Glutaredoxin"/>
    <property type="match status" value="1"/>
</dbReference>
<dbReference type="Pfam" id="PF01323">
    <property type="entry name" value="DSBA"/>
    <property type="match status" value="1"/>
</dbReference>
<organism evidence="2 3">
    <name type="scientific">Paenibacillus darwinianus</name>
    <dbReference type="NCBI Taxonomy" id="1380763"/>
    <lineage>
        <taxon>Bacteria</taxon>
        <taxon>Bacillati</taxon>
        <taxon>Bacillota</taxon>
        <taxon>Bacilli</taxon>
        <taxon>Bacillales</taxon>
        <taxon>Paenibacillaceae</taxon>
        <taxon>Paenibacillus</taxon>
    </lineage>
</organism>
<feature type="domain" description="DSBA-like thioredoxin" evidence="1">
    <location>
        <begin position="4"/>
        <end position="192"/>
    </location>
</feature>
<protein>
    <recommendedName>
        <fullName evidence="1">DSBA-like thioredoxin domain-containing protein</fullName>
    </recommendedName>
</protein>
<sequence>MAVQIKVYSDYVCPFCYIAEVPLEEAMKGKDVAVEWMPYELRPYPNETLRPEDEYLPRVWNQSVYPMAEQYGVNMVLPRVSPQPHTHLAFEGFQYAKEHGKGNEYNHRMFKAFFQEELDIGQVDVLMKLAGEIGLDEAEYREALESGKYREAHKQALAHAYNEAQITAVPTIVIGETVLRGVRSREALEQAITKELAKQSTGPAADEDMVCGPDGCD</sequence>
<dbReference type="EMBL" id="JFHU01000180">
    <property type="protein sequence ID" value="EXX86774.1"/>
    <property type="molecule type" value="Genomic_DNA"/>
</dbReference>
<name>A0A9W5W752_9BACL</name>
<comment type="caution">
    <text evidence="2">The sequence shown here is derived from an EMBL/GenBank/DDBJ whole genome shotgun (WGS) entry which is preliminary data.</text>
</comment>